<evidence type="ECO:0000256" key="4">
    <source>
        <dbReference type="ARBA" id="ARBA00022475"/>
    </source>
</evidence>
<dbReference type="RefSeq" id="WP_078039017.1">
    <property type="nucleotide sequence ID" value="NZ_CP015820.1"/>
</dbReference>
<keyword evidence="3 9" id="KW-0813">Transport</keyword>
<comment type="similarity">
    <text evidence="2">Belongs to the binding-protein-dependent transport system permease family. HisMQ subfamily.</text>
</comment>
<reference evidence="11 12" key="1">
    <citation type="submission" date="2016-11" db="EMBL/GenBank/DDBJ databases">
        <title>Comparative genomics of Bartonella apis.</title>
        <authorList>
            <person name="Engel P."/>
        </authorList>
    </citation>
    <scope>NUCLEOTIDE SEQUENCE [LARGE SCALE GENOMIC DNA]</scope>
    <source>
        <strain evidence="11 12">BBC0178</strain>
    </source>
</reference>
<dbReference type="CDD" id="cd06261">
    <property type="entry name" value="TM_PBP2"/>
    <property type="match status" value="1"/>
</dbReference>
<dbReference type="AlphaFoldDB" id="A0A1U9M8S4"/>
<keyword evidence="12" id="KW-1185">Reference proteome</keyword>
<keyword evidence="7 9" id="KW-1133">Transmembrane helix</keyword>
<keyword evidence="4" id="KW-1003">Cell membrane</keyword>
<evidence type="ECO:0000313" key="12">
    <source>
        <dbReference type="Proteomes" id="UP000189660"/>
    </source>
</evidence>
<dbReference type="OrthoDB" id="9814550at2"/>
<dbReference type="GO" id="GO:0015184">
    <property type="term" value="F:L-cystine transmembrane transporter activity"/>
    <property type="evidence" value="ECO:0007669"/>
    <property type="project" value="TreeGrafter"/>
</dbReference>
<dbReference type="Gene3D" id="1.10.3720.10">
    <property type="entry name" value="MetI-like"/>
    <property type="match status" value="1"/>
</dbReference>
<sequence>MFTTKLTWSDLVYLSNGALVTIELTVAAMAIGTALGIIFGFIRAGMPKISMPLAWFLDIPRCVPLPIQFVLFNSFKTVIGIKWSAFTVACFVLGLYTASYCTEVVRGGILAVPGNLRRASRSLGLSWWQDVFYIVIPLAVRVGFSGWLNLTLSVMKDTSLVFWIGIIELLRASQQLNIRLNEPFVIFFLAGIFYYVISWVVSNIGSRFENKWVIND</sequence>
<dbReference type="SUPFAM" id="SSF161098">
    <property type="entry name" value="MetI-like"/>
    <property type="match status" value="1"/>
</dbReference>
<name>A0A1U9M8S4_9HYPH</name>
<evidence type="ECO:0000256" key="8">
    <source>
        <dbReference type="ARBA" id="ARBA00023136"/>
    </source>
</evidence>
<evidence type="ECO:0000256" key="1">
    <source>
        <dbReference type="ARBA" id="ARBA00004429"/>
    </source>
</evidence>
<keyword evidence="6" id="KW-0029">Amino-acid transport</keyword>
<keyword evidence="8 9" id="KW-0472">Membrane</keyword>
<dbReference type="PANTHER" id="PTHR30614:SF0">
    <property type="entry name" value="L-CYSTINE TRANSPORT SYSTEM PERMEASE PROTEIN TCYL"/>
    <property type="match status" value="1"/>
</dbReference>
<feature type="transmembrane region" description="Helical" evidence="9">
    <location>
        <begin position="184"/>
        <end position="202"/>
    </location>
</feature>
<evidence type="ECO:0000256" key="5">
    <source>
        <dbReference type="ARBA" id="ARBA00022692"/>
    </source>
</evidence>
<dbReference type="EMBL" id="CP015820">
    <property type="protein sequence ID" value="AQT41892.1"/>
    <property type="molecule type" value="Genomic_DNA"/>
</dbReference>
<dbReference type="InterPro" id="IPR010065">
    <property type="entry name" value="AA_ABC_transptr_permease_3TM"/>
</dbReference>
<feature type="transmembrane region" description="Helical" evidence="9">
    <location>
        <begin position="20"/>
        <end position="41"/>
    </location>
</feature>
<dbReference type="NCBIfam" id="TIGR01726">
    <property type="entry name" value="HEQRo_perm_3TM"/>
    <property type="match status" value="1"/>
</dbReference>
<evidence type="ECO:0000256" key="9">
    <source>
        <dbReference type="RuleBase" id="RU363032"/>
    </source>
</evidence>
<evidence type="ECO:0000256" key="2">
    <source>
        <dbReference type="ARBA" id="ARBA00010072"/>
    </source>
</evidence>
<organism evidence="11 12">
    <name type="scientific">Bartonella apihabitans</name>
    <dbReference type="NCBI Taxonomy" id="2750929"/>
    <lineage>
        <taxon>Bacteria</taxon>
        <taxon>Pseudomonadati</taxon>
        <taxon>Pseudomonadota</taxon>
        <taxon>Alphaproteobacteria</taxon>
        <taxon>Hyphomicrobiales</taxon>
        <taxon>Bartonellaceae</taxon>
        <taxon>Bartonella</taxon>
    </lineage>
</organism>
<dbReference type="PANTHER" id="PTHR30614">
    <property type="entry name" value="MEMBRANE COMPONENT OF AMINO ACID ABC TRANSPORTER"/>
    <property type="match status" value="1"/>
</dbReference>
<protein>
    <submittedName>
        <fullName evidence="11">Amino acid ABC transporter membrane protein 2, PAAT family</fullName>
    </submittedName>
</protein>
<evidence type="ECO:0000256" key="6">
    <source>
        <dbReference type="ARBA" id="ARBA00022970"/>
    </source>
</evidence>
<feature type="transmembrane region" description="Helical" evidence="9">
    <location>
        <begin position="123"/>
        <end position="144"/>
    </location>
</feature>
<feature type="transmembrane region" description="Helical" evidence="9">
    <location>
        <begin position="83"/>
        <end position="102"/>
    </location>
</feature>
<dbReference type="InterPro" id="IPR035906">
    <property type="entry name" value="MetI-like_sf"/>
</dbReference>
<feature type="domain" description="ABC transmembrane type-1" evidence="10">
    <location>
        <begin position="18"/>
        <end position="205"/>
    </location>
</feature>
<dbReference type="InterPro" id="IPR000515">
    <property type="entry name" value="MetI-like"/>
</dbReference>
<keyword evidence="5 9" id="KW-0812">Transmembrane</keyword>
<evidence type="ECO:0000256" key="7">
    <source>
        <dbReference type="ARBA" id="ARBA00022989"/>
    </source>
</evidence>
<evidence type="ECO:0000256" key="3">
    <source>
        <dbReference type="ARBA" id="ARBA00022448"/>
    </source>
</evidence>
<dbReference type="KEGG" id="bapa:BBC0178_003900"/>
<dbReference type="InterPro" id="IPR043429">
    <property type="entry name" value="ArtM/GltK/GlnP/TcyL/YhdX-like"/>
</dbReference>
<evidence type="ECO:0000313" key="11">
    <source>
        <dbReference type="EMBL" id="AQT41892.1"/>
    </source>
</evidence>
<comment type="subcellular location">
    <subcellularLocation>
        <location evidence="1">Cell inner membrane</location>
        <topology evidence="1">Multi-pass membrane protein</topology>
    </subcellularLocation>
    <subcellularLocation>
        <location evidence="9">Cell membrane</location>
        <topology evidence="9">Multi-pass membrane protein</topology>
    </subcellularLocation>
</comment>
<dbReference type="Pfam" id="PF00528">
    <property type="entry name" value="BPD_transp_1"/>
    <property type="match status" value="1"/>
</dbReference>
<proteinExistence type="inferred from homology"/>
<dbReference type="GO" id="GO:0043190">
    <property type="term" value="C:ATP-binding cassette (ABC) transporter complex"/>
    <property type="evidence" value="ECO:0007669"/>
    <property type="project" value="InterPro"/>
</dbReference>
<accession>A0A1U9M8S4</accession>
<evidence type="ECO:0000259" key="10">
    <source>
        <dbReference type="PROSITE" id="PS50928"/>
    </source>
</evidence>
<dbReference type="Proteomes" id="UP000189660">
    <property type="component" value="Chromosome"/>
</dbReference>
<dbReference type="PROSITE" id="PS50928">
    <property type="entry name" value="ABC_TM1"/>
    <property type="match status" value="1"/>
</dbReference>
<gene>
    <name evidence="11" type="ORF">BBC0178_003900</name>
</gene>